<comment type="caution">
    <text evidence="1">The sequence shown here is derived from an EMBL/GenBank/DDBJ whole genome shotgun (WGS) entry which is preliminary data.</text>
</comment>
<organism evidence="1 2">
    <name type="scientific">Elysia marginata</name>
    <dbReference type="NCBI Taxonomy" id="1093978"/>
    <lineage>
        <taxon>Eukaryota</taxon>
        <taxon>Metazoa</taxon>
        <taxon>Spiralia</taxon>
        <taxon>Lophotrochozoa</taxon>
        <taxon>Mollusca</taxon>
        <taxon>Gastropoda</taxon>
        <taxon>Heterobranchia</taxon>
        <taxon>Euthyneura</taxon>
        <taxon>Panpulmonata</taxon>
        <taxon>Sacoglossa</taxon>
        <taxon>Placobranchoidea</taxon>
        <taxon>Plakobranchidae</taxon>
        <taxon>Elysia</taxon>
    </lineage>
</organism>
<accession>A0AAV4IZS8</accession>
<protein>
    <submittedName>
        <fullName evidence="1">Uncharacterized protein</fullName>
    </submittedName>
</protein>
<feature type="non-terminal residue" evidence="1">
    <location>
        <position position="53"/>
    </location>
</feature>
<dbReference type="EMBL" id="BMAT01013581">
    <property type="protein sequence ID" value="GFS15616.1"/>
    <property type="molecule type" value="Genomic_DNA"/>
</dbReference>
<evidence type="ECO:0000313" key="1">
    <source>
        <dbReference type="EMBL" id="GFS15616.1"/>
    </source>
</evidence>
<feature type="non-terminal residue" evidence="1">
    <location>
        <position position="1"/>
    </location>
</feature>
<proteinExistence type="predicted"/>
<gene>
    <name evidence="1" type="ORF">ElyMa_006775100</name>
</gene>
<sequence length="53" mass="6093">ESDLHQLELERNAALSYIRQMKFPSPLKDEDAKITQTYIEQGIQGLSDENVTK</sequence>
<keyword evidence="2" id="KW-1185">Reference proteome</keyword>
<dbReference type="Proteomes" id="UP000762676">
    <property type="component" value="Unassembled WGS sequence"/>
</dbReference>
<reference evidence="1 2" key="1">
    <citation type="journal article" date="2021" name="Elife">
        <title>Chloroplast acquisition without the gene transfer in kleptoplastic sea slugs, Plakobranchus ocellatus.</title>
        <authorList>
            <person name="Maeda T."/>
            <person name="Takahashi S."/>
            <person name="Yoshida T."/>
            <person name="Shimamura S."/>
            <person name="Takaki Y."/>
            <person name="Nagai Y."/>
            <person name="Toyoda A."/>
            <person name="Suzuki Y."/>
            <person name="Arimoto A."/>
            <person name="Ishii H."/>
            <person name="Satoh N."/>
            <person name="Nishiyama T."/>
            <person name="Hasebe M."/>
            <person name="Maruyama T."/>
            <person name="Minagawa J."/>
            <person name="Obokata J."/>
            <person name="Shigenobu S."/>
        </authorList>
    </citation>
    <scope>NUCLEOTIDE SEQUENCE [LARGE SCALE GENOMIC DNA]</scope>
</reference>
<dbReference type="AlphaFoldDB" id="A0AAV4IZS8"/>
<name>A0AAV4IZS8_9GAST</name>
<evidence type="ECO:0000313" key="2">
    <source>
        <dbReference type="Proteomes" id="UP000762676"/>
    </source>
</evidence>